<accession>A0AAE3G3Y2</accession>
<dbReference type="AlphaFoldDB" id="A0AAE3G3Y2"/>
<proteinExistence type="predicted"/>
<organism evidence="1 2">
    <name type="scientific">Natronocella acetinitrilica</name>
    <dbReference type="NCBI Taxonomy" id="414046"/>
    <lineage>
        <taxon>Bacteria</taxon>
        <taxon>Pseudomonadati</taxon>
        <taxon>Pseudomonadota</taxon>
        <taxon>Gammaproteobacteria</taxon>
        <taxon>Chromatiales</taxon>
        <taxon>Ectothiorhodospiraceae</taxon>
        <taxon>Natronocella</taxon>
    </lineage>
</organism>
<protein>
    <recommendedName>
        <fullName evidence="3">CPXCG motif-containing cysteine-rich protein</fullName>
    </recommendedName>
</protein>
<reference evidence="1" key="1">
    <citation type="submission" date="2022-03" db="EMBL/GenBank/DDBJ databases">
        <title>Genomic Encyclopedia of Type Strains, Phase III (KMG-III): the genomes of soil and plant-associated and newly described type strains.</title>
        <authorList>
            <person name="Whitman W."/>
        </authorList>
    </citation>
    <scope>NUCLEOTIDE SEQUENCE</scope>
    <source>
        <strain evidence="1">ANL 6-2</strain>
    </source>
</reference>
<evidence type="ECO:0000313" key="2">
    <source>
        <dbReference type="Proteomes" id="UP001205843"/>
    </source>
</evidence>
<dbReference type="InterPro" id="IPR017143">
    <property type="entry name" value="UCP037225"/>
</dbReference>
<dbReference type="Proteomes" id="UP001205843">
    <property type="component" value="Unassembled WGS sequence"/>
</dbReference>
<dbReference type="InterPro" id="IPR025990">
    <property type="entry name" value="zinc_ribbon_bacterial"/>
</dbReference>
<keyword evidence="2" id="KW-1185">Reference proteome</keyword>
<dbReference type="EMBL" id="JALJXV010000005">
    <property type="protein sequence ID" value="MCP1675360.1"/>
    <property type="molecule type" value="Genomic_DNA"/>
</dbReference>
<dbReference type="PIRSF" id="PIRSF037225">
    <property type="entry name" value="UCP037225"/>
    <property type="match status" value="1"/>
</dbReference>
<name>A0AAE3G3Y2_9GAMM</name>
<evidence type="ECO:0008006" key="3">
    <source>
        <dbReference type="Google" id="ProtNLM"/>
    </source>
</evidence>
<comment type="caution">
    <text evidence="1">The sequence shown here is derived from an EMBL/GenBank/DDBJ whole genome shotgun (WGS) entry which is preliminary data.</text>
</comment>
<dbReference type="RefSeq" id="WP_253478698.1">
    <property type="nucleotide sequence ID" value="NZ_JALJXV010000005.1"/>
</dbReference>
<gene>
    <name evidence="1" type="ORF">J2T57_002508</name>
</gene>
<evidence type="ECO:0000313" key="1">
    <source>
        <dbReference type="EMBL" id="MCP1675360.1"/>
    </source>
</evidence>
<sequence>MITEWTVECPYCWEHFSTVVDYSAGEQEYVEDCQVCCRPIVLTLRVGMDGELTNVDVYPEQD</sequence>
<dbReference type="Pfam" id="PF14255">
    <property type="entry name" value="Zn_ribbon_21"/>
    <property type="match status" value="1"/>
</dbReference>